<proteinExistence type="predicted"/>
<name>A0A5B2VDA0_9BACT</name>
<accession>A0A5B2VDA0</accession>
<dbReference type="Pfam" id="PF15868">
    <property type="entry name" value="MBF2"/>
    <property type="match status" value="1"/>
</dbReference>
<dbReference type="InterPro" id="IPR031734">
    <property type="entry name" value="MBF2"/>
</dbReference>
<organism evidence="1 2">
    <name type="scientific">Chitinophaga agrisoli</name>
    <dbReference type="NCBI Taxonomy" id="2607653"/>
    <lineage>
        <taxon>Bacteria</taxon>
        <taxon>Pseudomonadati</taxon>
        <taxon>Bacteroidota</taxon>
        <taxon>Chitinophagia</taxon>
        <taxon>Chitinophagales</taxon>
        <taxon>Chitinophagaceae</taxon>
        <taxon>Chitinophaga</taxon>
    </lineage>
</organism>
<dbReference type="EMBL" id="VUOC01000091">
    <property type="protein sequence ID" value="KAA2236067.1"/>
    <property type="molecule type" value="Genomic_DNA"/>
</dbReference>
<dbReference type="AlphaFoldDB" id="A0A5B2VDA0"/>
<gene>
    <name evidence="1" type="ORF">F0L74_32950</name>
</gene>
<sequence>AGRRVRAVRVRGSTQFARVRRTGGGVGFTFVNLQFVNAPRRGFSFTVQVWGR</sequence>
<keyword evidence="2" id="KW-1185">Reference proteome</keyword>
<comment type="caution">
    <text evidence="1">The sequence shown here is derived from an EMBL/GenBank/DDBJ whole genome shotgun (WGS) entry which is preliminary data.</text>
</comment>
<protein>
    <submittedName>
        <fullName evidence="1">Uncharacterized protein</fullName>
    </submittedName>
</protein>
<evidence type="ECO:0000313" key="1">
    <source>
        <dbReference type="EMBL" id="KAA2236067.1"/>
    </source>
</evidence>
<feature type="non-terminal residue" evidence="1">
    <location>
        <position position="1"/>
    </location>
</feature>
<dbReference type="Proteomes" id="UP000324611">
    <property type="component" value="Unassembled WGS sequence"/>
</dbReference>
<reference evidence="1 2" key="1">
    <citation type="submission" date="2019-09" db="EMBL/GenBank/DDBJ databases">
        <title>Chitinophaga ginsengihumi sp. nov., isolated from soil of ginseng rhizosphere.</title>
        <authorList>
            <person name="Lee J."/>
        </authorList>
    </citation>
    <scope>NUCLEOTIDE SEQUENCE [LARGE SCALE GENOMIC DNA]</scope>
    <source>
        <strain evidence="1 2">BN140078</strain>
    </source>
</reference>
<evidence type="ECO:0000313" key="2">
    <source>
        <dbReference type="Proteomes" id="UP000324611"/>
    </source>
</evidence>
<reference evidence="1 2" key="2">
    <citation type="submission" date="2019-09" db="EMBL/GenBank/DDBJ databases">
        <authorList>
            <person name="Jin C."/>
        </authorList>
    </citation>
    <scope>NUCLEOTIDE SEQUENCE [LARGE SCALE GENOMIC DNA]</scope>
    <source>
        <strain evidence="1 2">BN140078</strain>
    </source>
</reference>